<dbReference type="Proteomes" id="UP000004291">
    <property type="component" value="Chromosome"/>
</dbReference>
<accession>A0A094ZYT7</accession>
<reference evidence="1 2" key="2">
    <citation type="submission" date="2012-06" db="EMBL/GenBank/DDBJ databases">
        <authorList>
            <person name="Fiebig A."/>
        </authorList>
    </citation>
    <scope>NUCLEOTIDE SEQUENCE [LARGE SCALE GENOMIC DNA]</scope>
    <source>
        <strain evidence="1 2">DFL-43</strain>
    </source>
</reference>
<protein>
    <submittedName>
        <fullName evidence="1">Uncharacterized protein</fullName>
    </submittedName>
</protein>
<gene>
    <name evidence="1" type="ORF">HPDFL43_00016070</name>
</gene>
<organism evidence="1 2">
    <name type="scientific">Hoeflea phototrophica (strain DSM 17068 / NCIMB 14078 / DFL-43)</name>
    <dbReference type="NCBI Taxonomy" id="411684"/>
    <lineage>
        <taxon>Bacteria</taxon>
        <taxon>Pseudomonadati</taxon>
        <taxon>Pseudomonadota</taxon>
        <taxon>Alphaproteobacteria</taxon>
        <taxon>Hyphomicrobiales</taxon>
        <taxon>Rhizobiaceae</taxon>
        <taxon>Hoeflea</taxon>
    </lineage>
</organism>
<proteinExistence type="predicted"/>
<dbReference type="STRING" id="411684.HPDFL43_00016070"/>
<dbReference type="AlphaFoldDB" id="A0A094ZYT7"/>
<sequence length="71" mass="8279">MGLWSGWGRVDRLCRDQPDKKIMIVPSRCDRCLMVPRFREVLRRAVLAELKPLRRFARLKLPVACSVVRTG</sequence>
<dbReference type="EMBL" id="ABIA03000002">
    <property type="protein sequence ID" value="KGB27101.1"/>
    <property type="molecule type" value="Genomic_DNA"/>
</dbReference>
<dbReference type="HOGENOM" id="CLU_2734533_0_0_5"/>
<comment type="caution">
    <text evidence="1">The sequence shown here is derived from an EMBL/GenBank/DDBJ whole genome shotgun (WGS) entry which is preliminary data.</text>
</comment>
<reference evidence="1 2" key="1">
    <citation type="submission" date="2007-10" db="EMBL/GenBank/DDBJ databases">
        <authorList>
            <person name="Wagner-Dobler I."/>
            <person name="Ferriera S."/>
            <person name="Johnson J."/>
            <person name="Kravitz S."/>
            <person name="Beeson K."/>
            <person name="Sutton G."/>
            <person name="Rogers Y.-H."/>
            <person name="Friedman R."/>
            <person name="Frazier M."/>
            <person name="Venter J.C."/>
        </authorList>
    </citation>
    <scope>NUCLEOTIDE SEQUENCE [LARGE SCALE GENOMIC DNA]</scope>
    <source>
        <strain evidence="1 2">DFL-43</strain>
    </source>
</reference>
<keyword evidence="2" id="KW-1185">Reference proteome</keyword>
<evidence type="ECO:0000313" key="2">
    <source>
        <dbReference type="Proteomes" id="UP000004291"/>
    </source>
</evidence>
<name>A0A094ZYT7_HOEPD</name>
<evidence type="ECO:0000313" key="1">
    <source>
        <dbReference type="EMBL" id="KGB27101.1"/>
    </source>
</evidence>